<dbReference type="FunFam" id="3.30.1330.40:FF:000001">
    <property type="entry name" value="L-PSP family endoribonuclease"/>
    <property type="match status" value="1"/>
</dbReference>
<dbReference type="InterPro" id="IPR019897">
    <property type="entry name" value="RidA_CS"/>
</dbReference>
<dbReference type="SUPFAM" id="SSF55298">
    <property type="entry name" value="YjgF-like"/>
    <property type="match status" value="1"/>
</dbReference>
<evidence type="ECO:0000313" key="2">
    <source>
        <dbReference type="EMBL" id="OUM85306.1"/>
    </source>
</evidence>
<proteinExistence type="inferred from homology"/>
<dbReference type="InterPro" id="IPR006175">
    <property type="entry name" value="YjgF/YER057c/UK114"/>
</dbReference>
<gene>
    <name evidence="2" type="ORF">BAA01_14790</name>
</gene>
<dbReference type="CDD" id="cd00448">
    <property type="entry name" value="YjgF_YER057c_UK114_family"/>
    <property type="match status" value="1"/>
</dbReference>
<dbReference type="Pfam" id="PF01042">
    <property type="entry name" value="Ribonuc_L-PSP"/>
    <property type="match status" value="1"/>
</dbReference>
<dbReference type="PROSITE" id="PS01094">
    <property type="entry name" value="UPF0076"/>
    <property type="match status" value="1"/>
</dbReference>
<dbReference type="NCBIfam" id="TIGR00004">
    <property type="entry name" value="Rid family detoxifying hydrolase"/>
    <property type="match status" value="1"/>
</dbReference>
<reference evidence="3" key="1">
    <citation type="submission" date="2016-06" db="EMBL/GenBank/DDBJ databases">
        <authorList>
            <person name="Nascimento L."/>
            <person name="Pereira R.V."/>
            <person name="Martins L.F."/>
            <person name="Quaggio R.B."/>
            <person name="Silva A.M."/>
            <person name="Setubal J.C."/>
        </authorList>
    </citation>
    <scope>NUCLEOTIDE SEQUENCE [LARGE SCALE GENOMIC DNA]</scope>
</reference>
<dbReference type="InterPro" id="IPR006056">
    <property type="entry name" value="RidA"/>
</dbReference>
<dbReference type="InterPro" id="IPR035959">
    <property type="entry name" value="RutC-like_sf"/>
</dbReference>
<dbReference type="GO" id="GO:0005829">
    <property type="term" value="C:cytosol"/>
    <property type="evidence" value="ECO:0007669"/>
    <property type="project" value="TreeGrafter"/>
</dbReference>
<evidence type="ECO:0000313" key="3">
    <source>
        <dbReference type="Proteomes" id="UP000196475"/>
    </source>
</evidence>
<dbReference type="Gene3D" id="3.30.1330.40">
    <property type="entry name" value="RutC-like"/>
    <property type="match status" value="1"/>
</dbReference>
<protein>
    <submittedName>
        <fullName evidence="2">Deaminase</fullName>
    </submittedName>
</protein>
<evidence type="ECO:0000256" key="1">
    <source>
        <dbReference type="ARBA" id="ARBA00010552"/>
    </source>
</evidence>
<organism evidence="2 3">
    <name type="scientific">Bacillus thermozeamaize</name>
    <dbReference type="NCBI Taxonomy" id="230954"/>
    <lineage>
        <taxon>Bacteria</taxon>
        <taxon>Bacillati</taxon>
        <taxon>Bacillota</taxon>
        <taxon>Bacilli</taxon>
        <taxon>Bacillales</taxon>
        <taxon>Bacillaceae</taxon>
        <taxon>Bacillus</taxon>
    </lineage>
</organism>
<dbReference type="PANTHER" id="PTHR11803">
    <property type="entry name" value="2-IMINOBUTANOATE/2-IMINOPROPANOATE DEAMINASE RIDA"/>
    <property type="match status" value="1"/>
</dbReference>
<sequence>MREGLFVMKRIATDKAPQAIGPYSQAVQAGNLLFVSGQIPLTPAGQLVEGGIEEQVHQVFRNVQAILEAAGASWEQVVKVGLFLTDLSHFATVNAIYEQYLGHVKPARFTVEVSALPKGALVEMEAIAYLS</sequence>
<dbReference type="GO" id="GO:0019239">
    <property type="term" value="F:deaminase activity"/>
    <property type="evidence" value="ECO:0007669"/>
    <property type="project" value="TreeGrafter"/>
</dbReference>
<comment type="similarity">
    <text evidence="1">Belongs to the RutC family.</text>
</comment>
<name>A0A1Y3PGS3_9BACI</name>
<dbReference type="EMBL" id="LZRT01000107">
    <property type="protein sequence ID" value="OUM85306.1"/>
    <property type="molecule type" value="Genomic_DNA"/>
</dbReference>
<dbReference type="Proteomes" id="UP000196475">
    <property type="component" value="Unassembled WGS sequence"/>
</dbReference>
<dbReference type="AlphaFoldDB" id="A0A1Y3PGS3"/>
<accession>A0A1Y3PGS3</accession>
<dbReference type="PANTHER" id="PTHR11803:SF58">
    <property type="entry name" value="PROTEIN HMF1-RELATED"/>
    <property type="match status" value="1"/>
</dbReference>
<comment type="caution">
    <text evidence="2">The sequence shown here is derived from an EMBL/GenBank/DDBJ whole genome shotgun (WGS) entry which is preliminary data.</text>
</comment>